<gene>
    <name evidence="2" type="ORF">MCOR_2533</name>
</gene>
<evidence type="ECO:0000313" key="2">
    <source>
        <dbReference type="EMBL" id="CAC5359824.1"/>
    </source>
</evidence>
<feature type="region of interest" description="Disordered" evidence="1">
    <location>
        <begin position="71"/>
        <end position="99"/>
    </location>
</feature>
<sequence>MEEIECLDADMFVMWIEETRLVDFDEGLRIINENTFNGHIFMYLTGRDLKDLFPDFMTRKRIRDLQITEQNTETAISVRPPGRNLPPQKAESPASTSRNSPLLRVMAKCSNSNTKSSDEDVHIVTIPLCGILANHSEHTDNEVDTARVKLICHCMDSLISLCGDRPNELDIIHLARSLASQYSIIRDDPTKPAGNNICNFIDHWVL</sequence>
<dbReference type="EMBL" id="CACVKT020000521">
    <property type="protein sequence ID" value="CAC5359824.1"/>
    <property type="molecule type" value="Genomic_DNA"/>
</dbReference>
<keyword evidence="3" id="KW-1185">Reference proteome</keyword>
<proteinExistence type="predicted"/>
<dbReference type="Proteomes" id="UP000507470">
    <property type="component" value="Unassembled WGS sequence"/>
</dbReference>
<accession>A0A6J8A2Z2</accession>
<dbReference type="AlphaFoldDB" id="A0A6J8A2Z2"/>
<evidence type="ECO:0000313" key="3">
    <source>
        <dbReference type="Proteomes" id="UP000507470"/>
    </source>
</evidence>
<evidence type="ECO:0000256" key="1">
    <source>
        <dbReference type="SAM" id="MobiDB-lite"/>
    </source>
</evidence>
<organism evidence="2 3">
    <name type="scientific">Mytilus coruscus</name>
    <name type="common">Sea mussel</name>
    <dbReference type="NCBI Taxonomy" id="42192"/>
    <lineage>
        <taxon>Eukaryota</taxon>
        <taxon>Metazoa</taxon>
        <taxon>Spiralia</taxon>
        <taxon>Lophotrochozoa</taxon>
        <taxon>Mollusca</taxon>
        <taxon>Bivalvia</taxon>
        <taxon>Autobranchia</taxon>
        <taxon>Pteriomorphia</taxon>
        <taxon>Mytilida</taxon>
        <taxon>Mytiloidea</taxon>
        <taxon>Mytilidae</taxon>
        <taxon>Mytilinae</taxon>
        <taxon>Mytilus</taxon>
    </lineage>
</organism>
<name>A0A6J8A2Z2_MYTCO</name>
<reference evidence="2 3" key="1">
    <citation type="submission" date="2020-06" db="EMBL/GenBank/DDBJ databases">
        <authorList>
            <person name="Li R."/>
            <person name="Bekaert M."/>
        </authorList>
    </citation>
    <scope>NUCLEOTIDE SEQUENCE [LARGE SCALE GENOMIC DNA]</scope>
    <source>
        <strain evidence="3">wild</strain>
    </source>
</reference>
<protein>
    <submittedName>
        <fullName evidence="2">Uncharacterized protein</fullName>
    </submittedName>
</protein>